<comment type="subcellular location">
    <subcellularLocation>
        <location evidence="1">Membrane</location>
        <topology evidence="1">Multi-pass membrane protein</topology>
    </subcellularLocation>
</comment>
<feature type="transmembrane region" description="Helical" evidence="7">
    <location>
        <begin position="36"/>
        <end position="54"/>
    </location>
</feature>
<dbReference type="EMBL" id="CP078145">
    <property type="protein sequence ID" value="QXN89606.1"/>
    <property type="molecule type" value="Genomic_DNA"/>
</dbReference>
<keyword evidence="3 7" id="KW-0812">Transmembrane</keyword>
<dbReference type="InterPro" id="IPR050638">
    <property type="entry name" value="AA-Vitamin_Transporters"/>
</dbReference>
<organism evidence="9 10">
    <name type="scientific">Nocardia iowensis</name>
    <dbReference type="NCBI Taxonomy" id="204891"/>
    <lineage>
        <taxon>Bacteria</taxon>
        <taxon>Bacillati</taxon>
        <taxon>Actinomycetota</taxon>
        <taxon>Actinomycetes</taxon>
        <taxon>Mycobacteriales</taxon>
        <taxon>Nocardiaceae</taxon>
        <taxon>Nocardia</taxon>
    </lineage>
</organism>
<name>A0ABX8RJU4_NOCIO</name>
<sequence>MLAASRLALIALAAIWGSNFLLVELALDGSNPSQIVATRLWLGGAILLGCCLALRRQLPRGWGIWARLLLVGILGQALPWMLFAWGQQNVSVSMAGIYNSVTPLASLPVVWLLLRDKGSRGEVVASVLGFGGIIVLMAPWGEESRSTLTGQLACLAGAVCYAVAYTYAKHLISNLGYSKVVLAASQAIVAGLLMLVVTAPQLVQPVYPSAAVVGSLVALGVGTAVAFLLNYWLIGTVGPLQAGLAFYLMPLVALALGVGLRGDVLYGHQIAGAAVVFIALALQYAIDRRESLESSEPDAVSHAVVEPVLEPGETGSAAGRASSG</sequence>
<evidence type="ECO:0000256" key="2">
    <source>
        <dbReference type="ARBA" id="ARBA00007362"/>
    </source>
</evidence>
<evidence type="ECO:0000256" key="3">
    <source>
        <dbReference type="ARBA" id="ARBA00022692"/>
    </source>
</evidence>
<feature type="region of interest" description="Disordered" evidence="6">
    <location>
        <begin position="295"/>
        <end position="324"/>
    </location>
</feature>
<dbReference type="PANTHER" id="PTHR32322:SF2">
    <property type="entry name" value="EAMA DOMAIN-CONTAINING PROTEIN"/>
    <property type="match status" value="1"/>
</dbReference>
<feature type="transmembrane region" description="Helical" evidence="7">
    <location>
        <begin position="240"/>
        <end position="260"/>
    </location>
</feature>
<feature type="transmembrane region" description="Helical" evidence="7">
    <location>
        <begin position="97"/>
        <end position="114"/>
    </location>
</feature>
<dbReference type="Pfam" id="PF00892">
    <property type="entry name" value="EamA"/>
    <property type="match status" value="2"/>
</dbReference>
<evidence type="ECO:0000256" key="5">
    <source>
        <dbReference type="ARBA" id="ARBA00023136"/>
    </source>
</evidence>
<keyword evidence="10" id="KW-1185">Reference proteome</keyword>
<accession>A0ABX8RJU4</accession>
<feature type="transmembrane region" description="Helical" evidence="7">
    <location>
        <begin position="123"/>
        <end position="141"/>
    </location>
</feature>
<evidence type="ECO:0000256" key="6">
    <source>
        <dbReference type="SAM" id="MobiDB-lite"/>
    </source>
</evidence>
<evidence type="ECO:0000313" key="9">
    <source>
        <dbReference type="EMBL" id="QXN89606.1"/>
    </source>
</evidence>
<dbReference type="Proteomes" id="UP000694257">
    <property type="component" value="Chromosome"/>
</dbReference>
<evidence type="ECO:0000259" key="8">
    <source>
        <dbReference type="Pfam" id="PF00892"/>
    </source>
</evidence>
<protein>
    <submittedName>
        <fullName evidence="9">DMT family transporter</fullName>
    </submittedName>
</protein>
<feature type="transmembrane region" description="Helical" evidence="7">
    <location>
        <begin position="147"/>
        <end position="168"/>
    </location>
</feature>
<evidence type="ECO:0000256" key="1">
    <source>
        <dbReference type="ARBA" id="ARBA00004141"/>
    </source>
</evidence>
<feature type="transmembrane region" description="Helical" evidence="7">
    <location>
        <begin position="180"/>
        <end position="203"/>
    </location>
</feature>
<reference evidence="9 10" key="1">
    <citation type="submission" date="2021-07" db="EMBL/GenBank/DDBJ databases">
        <title>Whole Genome Sequence of Nocardia Iowensis.</title>
        <authorList>
            <person name="Lamm A."/>
            <person name="Collins-Fairclough A.M."/>
            <person name="Bunk B."/>
            <person name="Sproer C."/>
        </authorList>
    </citation>
    <scope>NUCLEOTIDE SEQUENCE [LARGE SCALE GENOMIC DNA]</scope>
    <source>
        <strain evidence="9 10">NRRL 5646</strain>
    </source>
</reference>
<evidence type="ECO:0000313" key="10">
    <source>
        <dbReference type="Proteomes" id="UP000694257"/>
    </source>
</evidence>
<feature type="transmembrane region" description="Helical" evidence="7">
    <location>
        <begin position="209"/>
        <end position="233"/>
    </location>
</feature>
<proteinExistence type="inferred from homology"/>
<dbReference type="PANTHER" id="PTHR32322">
    <property type="entry name" value="INNER MEMBRANE TRANSPORTER"/>
    <property type="match status" value="1"/>
</dbReference>
<feature type="transmembrane region" description="Helical" evidence="7">
    <location>
        <begin position="266"/>
        <end position="286"/>
    </location>
</feature>
<dbReference type="InterPro" id="IPR000620">
    <property type="entry name" value="EamA_dom"/>
</dbReference>
<comment type="similarity">
    <text evidence="2">Belongs to the EamA transporter family.</text>
</comment>
<dbReference type="RefSeq" id="WP_218470479.1">
    <property type="nucleotide sequence ID" value="NZ_BAABJN010000006.1"/>
</dbReference>
<evidence type="ECO:0000256" key="7">
    <source>
        <dbReference type="SAM" id="Phobius"/>
    </source>
</evidence>
<feature type="domain" description="EamA" evidence="8">
    <location>
        <begin position="149"/>
        <end position="282"/>
    </location>
</feature>
<keyword evidence="5 7" id="KW-0472">Membrane</keyword>
<keyword evidence="4 7" id="KW-1133">Transmembrane helix</keyword>
<evidence type="ECO:0000256" key="4">
    <source>
        <dbReference type="ARBA" id="ARBA00022989"/>
    </source>
</evidence>
<feature type="domain" description="EamA" evidence="8">
    <location>
        <begin position="7"/>
        <end position="137"/>
    </location>
</feature>
<feature type="transmembrane region" description="Helical" evidence="7">
    <location>
        <begin position="66"/>
        <end position="85"/>
    </location>
</feature>
<gene>
    <name evidence="9" type="ORF">KV110_29545</name>
</gene>